<dbReference type="InterPro" id="IPR036236">
    <property type="entry name" value="Znf_C2H2_sf"/>
</dbReference>
<evidence type="ECO:0000313" key="10">
    <source>
        <dbReference type="Proteomes" id="UP001148838"/>
    </source>
</evidence>
<keyword evidence="1" id="KW-0479">Metal-binding</keyword>
<keyword evidence="10" id="KW-1185">Reference proteome</keyword>
<evidence type="ECO:0000256" key="3">
    <source>
        <dbReference type="ARBA" id="ARBA00022771"/>
    </source>
</evidence>
<dbReference type="PROSITE" id="PS50157">
    <property type="entry name" value="ZINC_FINGER_C2H2_2"/>
    <property type="match status" value="6"/>
</dbReference>
<dbReference type="Pfam" id="PF13465">
    <property type="entry name" value="zf-H2C2_2"/>
    <property type="match status" value="1"/>
</dbReference>
<feature type="domain" description="C2H2-type" evidence="8">
    <location>
        <begin position="203"/>
        <end position="230"/>
    </location>
</feature>
<keyword evidence="4" id="KW-0862">Zinc</keyword>
<comment type="caution">
    <text evidence="9">The sequence shown here is derived from an EMBL/GenBank/DDBJ whole genome shotgun (WGS) entry which is preliminary data.</text>
</comment>
<protein>
    <recommendedName>
        <fullName evidence="8">C2H2-type domain-containing protein</fullName>
    </recommendedName>
</protein>
<evidence type="ECO:0000256" key="7">
    <source>
        <dbReference type="SAM" id="MobiDB-lite"/>
    </source>
</evidence>
<feature type="domain" description="C2H2-type" evidence="8">
    <location>
        <begin position="343"/>
        <end position="370"/>
    </location>
</feature>
<sequence>MEYGAACWDPYRLEHIKTLEKIQKRALKCCRNNSPLKWNTLTDRRTRIRLCAMFKTYRVDMDVIKMEPNINPLPMQSSDTEEKKSSTEEGDLLDLPVTRIKEECVDDSYNHTSEIKFEEIILPNNFPVVKCEAEDESCELDQMEEEVKLKVTAKEDEVLTKSFADTHYSTVSTDCEGLMQEGATKHYVSFANNLRAHGSKKRFKCDICGKCFVQSHNLKVHGRQHTGEKPFMCDVCGKRFAQSGPLKIHGRLHTGEKPFTCDFCGKCFSQSSDLKRHVRQHTGEKPYKCNVCGKCFIQSVSLKSHLRLHTGEKPFKCKVCGKLLSSTNSLKYHERNHASGGKFKCDVCGKCFSQSNFLIRHQQRYAGISIKCND</sequence>
<feature type="domain" description="C2H2-type" evidence="8">
    <location>
        <begin position="259"/>
        <end position="286"/>
    </location>
</feature>
<dbReference type="SUPFAM" id="SSF57667">
    <property type="entry name" value="beta-beta-alpha zinc fingers"/>
    <property type="match status" value="3"/>
</dbReference>
<evidence type="ECO:0000256" key="4">
    <source>
        <dbReference type="ARBA" id="ARBA00022833"/>
    </source>
</evidence>
<evidence type="ECO:0000256" key="2">
    <source>
        <dbReference type="ARBA" id="ARBA00022737"/>
    </source>
</evidence>
<keyword evidence="3 6" id="KW-0863">Zinc-finger</keyword>
<dbReference type="PANTHER" id="PTHR14003">
    <property type="entry name" value="TRANSCRIPTIONAL REPRESSOR PROTEIN YY"/>
    <property type="match status" value="1"/>
</dbReference>
<evidence type="ECO:0000256" key="6">
    <source>
        <dbReference type="PROSITE-ProRule" id="PRU00042"/>
    </source>
</evidence>
<evidence type="ECO:0000256" key="1">
    <source>
        <dbReference type="ARBA" id="ARBA00022723"/>
    </source>
</evidence>
<dbReference type="SMART" id="SM00355">
    <property type="entry name" value="ZnF_C2H2"/>
    <property type="match status" value="6"/>
</dbReference>
<reference evidence="9 10" key="1">
    <citation type="journal article" date="2022" name="Allergy">
        <title>Genome assembly and annotation of Periplaneta americana reveal a comprehensive cockroach allergen profile.</title>
        <authorList>
            <person name="Wang L."/>
            <person name="Xiong Q."/>
            <person name="Saelim N."/>
            <person name="Wang L."/>
            <person name="Nong W."/>
            <person name="Wan A.T."/>
            <person name="Shi M."/>
            <person name="Liu X."/>
            <person name="Cao Q."/>
            <person name="Hui J.H.L."/>
            <person name="Sookrung N."/>
            <person name="Leung T.F."/>
            <person name="Tungtrongchitr A."/>
            <person name="Tsui S.K.W."/>
        </authorList>
    </citation>
    <scope>NUCLEOTIDE SEQUENCE [LARGE SCALE GENOMIC DNA]</scope>
    <source>
        <strain evidence="9">PWHHKU_190912</strain>
    </source>
</reference>
<keyword evidence="5" id="KW-0539">Nucleus</keyword>
<feature type="region of interest" description="Disordered" evidence="7">
    <location>
        <begin position="69"/>
        <end position="89"/>
    </location>
</feature>
<dbReference type="PANTHER" id="PTHR14003:SF23">
    <property type="entry name" value="ZINC FINGER PROTEIN 143"/>
    <property type="match status" value="1"/>
</dbReference>
<feature type="domain" description="C2H2-type" evidence="8">
    <location>
        <begin position="315"/>
        <end position="342"/>
    </location>
</feature>
<evidence type="ECO:0000259" key="8">
    <source>
        <dbReference type="PROSITE" id="PS50157"/>
    </source>
</evidence>
<proteinExistence type="predicted"/>
<evidence type="ECO:0000256" key="5">
    <source>
        <dbReference type="ARBA" id="ARBA00023242"/>
    </source>
</evidence>
<feature type="domain" description="C2H2-type" evidence="8">
    <location>
        <begin position="287"/>
        <end position="314"/>
    </location>
</feature>
<accession>A0ABQ8RV59</accession>
<gene>
    <name evidence="9" type="ORF">ANN_27748</name>
</gene>
<dbReference type="Pfam" id="PF00096">
    <property type="entry name" value="zf-C2H2"/>
    <property type="match status" value="3"/>
</dbReference>
<dbReference type="EMBL" id="JAJSOF020000042">
    <property type="protein sequence ID" value="KAJ4425553.1"/>
    <property type="molecule type" value="Genomic_DNA"/>
</dbReference>
<dbReference type="PROSITE" id="PS00028">
    <property type="entry name" value="ZINC_FINGER_C2H2_1"/>
    <property type="match status" value="5"/>
</dbReference>
<evidence type="ECO:0000313" key="9">
    <source>
        <dbReference type="EMBL" id="KAJ4425553.1"/>
    </source>
</evidence>
<name>A0ABQ8RV59_PERAM</name>
<keyword evidence="2" id="KW-0677">Repeat</keyword>
<feature type="domain" description="C2H2-type" evidence="8">
    <location>
        <begin position="231"/>
        <end position="258"/>
    </location>
</feature>
<dbReference type="InterPro" id="IPR013087">
    <property type="entry name" value="Znf_C2H2_type"/>
</dbReference>
<organism evidence="9 10">
    <name type="scientific">Periplaneta americana</name>
    <name type="common">American cockroach</name>
    <name type="synonym">Blatta americana</name>
    <dbReference type="NCBI Taxonomy" id="6978"/>
    <lineage>
        <taxon>Eukaryota</taxon>
        <taxon>Metazoa</taxon>
        <taxon>Ecdysozoa</taxon>
        <taxon>Arthropoda</taxon>
        <taxon>Hexapoda</taxon>
        <taxon>Insecta</taxon>
        <taxon>Pterygota</taxon>
        <taxon>Neoptera</taxon>
        <taxon>Polyneoptera</taxon>
        <taxon>Dictyoptera</taxon>
        <taxon>Blattodea</taxon>
        <taxon>Blattoidea</taxon>
        <taxon>Blattidae</taxon>
        <taxon>Blattinae</taxon>
        <taxon>Periplaneta</taxon>
    </lineage>
</organism>
<dbReference type="Gene3D" id="3.30.160.60">
    <property type="entry name" value="Classic Zinc Finger"/>
    <property type="match status" value="6"/>
</dbReference>
<dbReference type="Proteomes" id="UP001148838">
    <property type="component" value="Unassembled WGS sequence"/>
</dbReference>